<evidence type="ECO:0000259" key="2">
    <source>
        <dbReference type="Pfam" id="PF13466"/>
    </source>
</evidence>
<protein>
    <submittedName>
        <fullName evidence="3">STAS domain-containing protein</fullName>
    </submittedName>
</protein>
<dbReference type="Gene3D" id="3.30.750.24">
    <property type="entry name" value="STAS domain"/>
    <property type="match status" value="1"/>
</dbReference>
<dbReference type="EMBL" id="QOKZ01000012">
    <property type="protein sequence ID" value="RMC31332.1"/>
    <property type="molecule type" value="Genomic_DNA"/>
</dbReference>
<sequence>MHARHKRLKKPVHAPAPAIIPRPPNLRGAGQSFVKPRLLETGGCRYCEGIAVTALPLPETLDRKAASELSKALLTHRGADIVLDAAPVRKLGAIGVELLIAARLQWQNDGAGFEIRNWPDAALQVLDRIGAAPEIFQAGGAR</sequence>
<dbReference type="SUPFAM" id="SSF52091">
    <property type="entry name" value="SpoIIaa-like"/>
    <property type="match status" value="1"/>
</dbReference>
<reference evidence="3 4" key="1">
    <citation type="submission" date="2018-07" db="EMBL/GenBank/DDBJ databases">
        <authorList>
            <person name="Zhang Y."/>
            <person name="Wang L."/>
            <person name="Ma S."/>
        </authorList>
    </citation>
    <scope>NUCLEOTIDE SEQUENCE [LARGE SCALE GENOMIC DNA]</scope>
    <source>
        <strain evidence="3 4">4-2</strain>
    </source>
</reference>
<evidence type="ECO:0000256" key="1">
    <source>
        <dbReference type="SAM" id="MobiDB-lite"/>
    </source>
</evidence>
<name>A0A3M0M0P4_9RHOB</name>
<feature type="compositionally biased region" description="Basic residues" evidence="1">
    <location>
        <begin position="1"/>
        <end position="12"/>
    </location>
</feature>
<evidence type="ECO:0000313" key="4">
    <source>
        <dbReference type="Proteomes" id="UP000273516"/>
    </source>
</evidence>
<dbReference type="InterPro" id="IPR058548">
    <property type="entry name" value="MlaB-like_STAS"/>
</dbReference>
<evidence type="ECO:0000313" key="3">
    <source>
        <dbReference type="EMBL" id="RMC31332.1"/>
    </source>
</evidence>
<comment type="caution">
    <text evidence="3">The sequence shown here is derived from an EMBL/GenBank/DDBJ whole genome shotgun (WGS) entry which is preliminary data.</text>
</comment>
<proteinExistence type="predicted"/>
<feature type="domain" description="MlaB-like STAS" evidence="2">
    <location>
        <begin position="57"/>
        <end position="130"/>
    </location>
</feature>
<dbReference type="Pfam" id="PF13466">
    <property type="entry name" value="STAS_2"/>
    <property type="match status" value="1"/>
</dbReference>
<accession>A0A3M0M0P4</accession>
<feature type="region of interest" description="Disordered" evidence="1">
    <location>
        <begin position="1"/>
        <end position="21"/>
    </location>
</feature>
<gene>
    <name evidence="3" type="ORF">C9E81_20570</name>
</gene>
<dbReference type="Proteomes" id="UP000273516">
    <property type="component" value="Unassembled WGS sequence"/>
</dbReference>
<dbReference type="AlphaFoldDB" id="A0A3M0M0P4"/>
<dbReference type="OrthoDB" id="7280289at2"/>
<keyword evidence="4" id="KW-1185">Reference proteome</keyword>
<organism evidence="3 4">
    <name type="scientific">Paracoccus alkanivorans</name>
    <dbReference type="NCBI Taxonomy" id="2116655"/>
    <lineage>
        <taxon>Bacteria</taxon>
        <taxon>Pseudomonadati</taxon>
        <taxon>Pseudomonadota</taxon>
        <taxon>Alphaproteobacteria</taxon>
        <taxon>Rhodobacterales</taxon>
        <taxon>Paracoccaceae</taxon>
        <taxon>Paracoccus</taxon>
    </lineage>
</organism>
<dbReference type="InterPro" id="IPR036513">
    <property type="entry name" value="STAS_dom_sf"/>
</dbReference>